<feature type="domain" description="HTH luxR-type" evidence="4">
    <location>
        <begin position="193"/>
        <end position="258"/>
    </location>
</feature>
<dbReference type="Gene3D" id="1.10.10.10">
    <property type="entry name" value="Winged helix-like DNA-binding domain superfamily/Winged helix DNA-binding domain"/>
    <property type="match status" value="1"/>
</dbReference>
<evidence type="ECO:0000256" key="1">
    <source>
        <dbReference type="ARBA" id="ARBA00023015"/>
    </source>
</evidence>
<dbReference type="PANTHER" id="PTHR44688:SF16">
    <property type="entry name" value="DNA-BINDING TRANSCRIPTIONAL ACTIVATOR DEVR_DOSR"/>
    <property type="match status" value="1"/>
</dbReference>
<dbReference type="PROSITE" id="PS50043">
    <property type="entry name" value="HTH_LUXR_2"/>
    <property type="match status" value="1"/>
</dbReference>
<reference evidence="5" key="1">
    <citation type="submission" date="2022-05" db="EMBL/GenBank/DDBJ databases">
        <authorList>
            <person name="Tuo L."/>
        </authorList>
    </citation>
    <scope>NUCLEOTIDE SEQUENCE</scope>
    <source>
        <strain evidence="5">BSK12Z-4</strain>
    </source>
</reference>
<dbReference type="Proteomes" id="UP001139485">
    <property type="component" value="Unassembled WGS sequence"/>
</dbReference>
<dbReference type="GO" id="GO:0006355">
    <property type="term" value="P:regulation of DNA-templated transcription"/>
    <property type="evidence" value="ECO:0007669"/>
    <property type="project" value="InterPro"/>
</dbReference>
<dbReference type="GO" id="GO:0003677">
    <property type="term" value="F:DNA binding"/>
    <property type="evidence" value="ECO:0007669"/>
    <property type="project" value="UniProtKB-KW"/>
</dbReference>
<evidence type="ECO:0000259" key="4">
    <source>
        <dbReference type="PROSITE" id="PS50043"/>
    </source>
</evidence>
<dbReference type="PANTHER" id="PTHR44688">
    <property type="entry name" value="DNA-BINDING TRANSCRIPTIONAL ACTIVATOR DEVR_DOSR"/>
    <property type="match status" value="1"/>
</dbReference>
<dbReference type="InterPro" id="IPR016032">
    <property type="entry name" value="Sig_transdc_resp-reg_C-effctor"/>
</dbReference>
<dbReference type="PROSITE" id="PS00622">
    <property type="entry name" value="HTH_LUXR_1"/>
    <property type="match status" value="1"/>
</dbReference>
<accession>A0A9X2D4B3</accession>
<dbReference type="CDD" id="cd06170">
    <property type="entry name" value="LuxR_C_like"/>
    <property type="match status" value="1"/>
</dbReference>
<organism evidence="5 6">
    <name type="scientific">Nocardioides bruguierae</name>
    <dbReference type="NCBI Taxonomy" id="2945102"/>
    <lineage>
        <taxon>Bacteria</taxon>
        <taxon>Bacillati</taxon>
        <taxon>Actinomycetota</taxon>
        <taxon>Actinomycetes</taxon>
        <taxon>Propionibacteriales</taxon>
        <taxon>Nocardioidaceae</taxon>
        <taxon>Nocardioides</taxon>
    </lineage>
</organism>
<evidence type="ECO:0000313" key="5">
    <source>
        <dbReference type="EMBL" id="MCM0619122.1"/>
    </source>
</evidence>
<dbReference type="EMBL" id="JAMOIL010000001">
    <property type="protein sequence ID" value="MCM0619122.1"/>
    <property type="molecule type" value="Genomic_DNA"/>
</dbReference>
<name>A0A9X2D4B3_9ACTN</name>
<dbReference type="Pfam" id="PF00196">
    <property type="entry name" value="GerE"/>
    <property type="match status" value="1"/>
</dbReference>
<gene>
    <name evidence="5" type="ORF">M8330_02285</name>
</gene>
<keyword evidence="2" id="KW-0238">DNA-binding</keyword>
<evidence type="ECO:0000313" key="6">
    <source>
        <dbReference type="Proteomes" id="UP001139485"/>
    </source>
</evidence>
<sequence length="282" mass="31865">MYVPRLSRADLDDIRAVVTECERTDGSLPLPWTVVDLLTRLLRTQQWAVFATSLRTGSTWFTQGWDMVDGRYVMGVEYDTEHVQAHPLYWQLACSLPERTGDLASIWTDDLMRTVAGDRALRESADLAIAASDGSVDAAPPEGYEMMMCSLLEPAHQLRVLAVLDDPVRERDLFLLELLRPHLVQGTARWRRAHPPSLGLTARQVEILSRVRDGLTNRQIARRMDLSEGTVRTHLNHVYSRLGATSRTDAVRRFFETNPRTLLVPEAVHHDPYGPSLSAERG</sequence>
<dbReference type="AlphaFoldDB" id="A0A9X2D4B3"/>
<evidence type="ECO:0000256" key="3">
    <source>
        <dbReference type="ARBA" id="ARBA00023163"/>
    </source>
</evidence>
<proteinExistence type="predicted"/>
<keyword evidence="3" id="KW-0804">Transcription</keyword>
<dbReference type="PRINTS" id="PR00038">
    <property type="entry name" value="HTHLUXR"/>
</dbReference>
<protein>
    <submittedName>
        <fullName evidence="5">Response regulator transcription factor</fullName>
    </submittedName>
</protein>
<dbReference type="InterPro" id="IPR036388">
    <property type="entry name" value="WH-like_DNA-bd_sf"/>
</dbReference>
<dbReference type="RefSeq" id="WP_250826011.1">
    <property type="nucleotide sequence ID" value="NZ_JAMOIL010000001.1"/>
</dbReference>
<keyword evidence="1" id="KW-0805">Transcription regulation</keyword>
<comment type="caution">
    <text evidence="5">The sequence shown here is derived from an EMBL/GenBank/DDBJ whole genome shotgun (WGS) entry which is preliminary data.</text>
</comment>
<keyword evidence="6" id="KW-1185">Reference proteome</keyword>
<dbReference type="SMART" id="SM00421">
    <property type="entry name" value="HTH_LUXR"/>
    <property type="match status" value="1"/>
</dbReference>
<dbReference type="SUPFAM" id="SSF46894">
    <property type="entry name" value="C-terminal effector domain of the bipartite response regulators"/>
    <property type="match status" value="1"/>
</dbReference>
<dbReference type="InterPro" id="IPR000792">
    <property type="entry name" value="Tscrpt_reg_LuxR_C"/>
</dbReference>
<evidence type="ECO:0000256" key="2">
    <source>
        <dbReference type="ARBA" id="ARBA00023125"/>
    </source>
</evidence>